<evidence type="ECO:0000313" key="2">
    <source>
        <dbReference type="Proteomes" id="UP000713479"/>
    </source>
</evidence>
<organism evidence="1 2">
    <name type="scientific">Methanobrevibacter millerae</name>
    <dbReference type="NCBI Taxonomy" id="230361"/>
    <lineage>
        <taxon>Archaea</taxon>
        <taxon>Methanobacteriati</taxon>
        <taxon>Methanobacteriota</taxon>
        <taxon>Methanomada group</taxon>
        <taxon>Methanobacteria</taxon>
        <taxon>Methanobacteriales</taxon>
        <taxon>Methanobacteriaceae</taxon>
        <taxon>Methanobrevibacter</taxon>
    </lineage>
</organism>
<sequence length="115" mass="13817">MTNKKLNQKEFCELTREEQFKADIARKDELIENRDQMLAKKDKIISEIKSEKDKEISEIKFEYEKIKIKKDIQIAIRDAAIILLKIMLANQKKICELQDEMLRLYSLLKYQKKTH</sequence>
<gene>
    <name evidence="1" type="ORF">E7Z74_01595</name>
</gene>
<comment type="caution">
    <text evidence="1">The sequence shown here is derived from an EMBL/GenBank/DDBJ whole genome shotgun (WGS) entry which is preliminary data.</text>
</comment>
<protein>
    <submittedName>
        <fullName evidence="1">Uncharacterized protein</fullName>
    </submittedName>
</protein>
<proteinExistence type="predicted"/>
<reference evidence="1" key="1">
    <citation type="submission" date="2019-04" db="EMBL/GenBank/DDBJ databases">
        <title>Evolution of Biomass-Degrading Anaerobic Consortia Revealed by Metagenomics.</title>
        <authorList>
            <person name="Peng X."/>
        </authorList>
    </citation>
    <scope>NUCLEOTIDE SEQUENCE</scope>
    <source>
        <strain evidence="1">SIG13</strain>
    </source>
</reference>
<dbReference type="AlphaFoldDB" id="A0A8T3VFS4"/>
<evidence type="ECO:0000313" key="1">
    <source>
        <dbReference type="EMBL" id="MBE6509952.1"/>
    </source>
</evidence>
<dbReference type="Proteomes" id="UP000713479">
    <property type="component" value="Unassembled WGS sequence"/>
</dbReference>
<name>A0A8T3VFS4_9EURY</name>
<accession>A0A8T3VFS4</accession>
<dbReference type="EMBL" id="SUTF01000002">
    <property type="protein sequence ID" value="MBE6509952.1"/>
    <property type="molecule type" value="Genomic_DNA"/>
</dbReference>